<feature type="disulfide bond" evidence="5">
    <location>
        <begin position="31"/>
        <end position="58"/>
    </location>
</feature>
<evidence type="ECO:0000259" key="6">
    <source>
        <dbReference type="PROSITE" id="PS50923"/>
    </source>
</evidence>
<evidence type="ECO:0000256" key="4">
    <source>
        <dbReference type="ARBA" id="ARBA00023157"/>
    </source>
</evidence>
<dbReference type="Gene3D" id="2.10.70.10">
    <property type="entry name" value="Complement Module, domain 1"/>
    <property type="match status" value="1"/>
</dbReference>
<evidence type="ECO:0000256" key="1">
    <source>
        <dbReference type="ARBA" id="ARBA00022659"/>
    </source>
</evidence>
<comment type="caution">
    <text evidence="5">Lacks conserved residue(s) required for the propagation of feature annotation.</text>
</comment>
<dbReference type="PROSITE" id="PS50923">
    <property type="entry name" value="SUSHI"/>
    <property type="match status" value="1"/>
</dbReference>
<evidence type="ECO:0000256" key="2">
    <source>
        <dbReference type="ARBA" id="ARBA00022729"/>
    </source>
</evidence>
<protein>
    <submittedName>
        <fullName evidence="7">CR2 protein</fullName>
    </submittedName>
</protein>
<dbReference type="EMBL" id="VXAV01004172">
    <property type="protein sequence ID" value="NXL87305.1"/>
    <property type="molecule type" value="Genomic_DNA"/>
</dbReference>
<evidence type="ECO:0000256" key="3">
    <source>
        <dbReference type="ARBA" id="ARBA00022737"/>
    </source>
</evidence>
<dbReference type="PANTHER" id="PTHR45656:SF4">
    <property type="entry name" value="PROTEIN CBR-CLEC-78"/>
    <property type="match status" value="1"/>
</dbReference>
<proteinExistence type="predicted"/>
<keyword evidence="8" id="KW-1185">Reference proteome</keyword>
<organism evidence="7 8">
    <name type="scientific">Alectura lathami</name>
    <name type="common">Australian brush turkey</name>
    <dbReference type="NCBI Taxonomy" id="81907"/>
    <lineage>
        <taxon>Eukaryota</taxon>
        <taxon>Metazoa</taxon>
        <taxon>Chordata</taxon>
        <taxon>Craniata</taxon>
        <taxon>Vertebrata</taxon>
        <taxon>Euteleostomi</taxon>
        <taxon>Archelosauria</taxon>
        <taxon>Archosauria</taxon>
        <taxon>Dinosauria</taxon>
        <taxon>Saurischia</taxon>
        <taxon>Theropoda</taxon>
        <taxon>Coelurosauria</taxon>
        <taxon>Aves</taxon>
        <taxon>Neognathae</taxon>
        <taxon>Galloanserae</taxon>
        <taxon>Galliformes</taxon>
        <taxon>Megapodiidae</taxon>
        <taxon>Alectura</taxon>
    </lineage>
</organism>
<keyword evidence="3" id="KW-0677">Repeat</keyword>
<dbReference type="SMART" id="SM00032">
    <property type="entry name" value="CCP"/>
    <property type="match status" value="1"/>
</dbReference>
<dbReference type="FunFam" id="2.10.70.10:FF:000014">
    <property type="entry name" value="Membrane cofactor protein"/>
    <property type="match status" value="1"/>
</dbReference>
<dbReference type="Pfam" id="PF00084">
    <property type="entry name" value="Sushi"/>
    <property type="match status" value="1"/>
</dbReference>
<keyword evidence="1 5" id="KW-0768">Sushi</keyword>
<dbReference type="PANTHER" id="PTHR45656">
    <property type="entry name" value="PROTEIN CBR-CLEC-78"/>
    <property type="match status" value="1"/>
</dbReference>
<comment type="caution">
    <text evidence="7">The sequence shown here is derived from an EMBL/GenBank/DDBJ whole genome shotgun (WGS) entry which is preliminary data.</text>
</comment>
<keyword evidence="2" id="KW-0732">Signal</keyword>
<dbReference type="Proteomes" id="UP000562322">
    <property type="component" value="Unassembled WGS sequence"/>
</dbReference>
<dbReference type="CDD" id="cd00033">
    <property type="entry name" value="CCP"/>
    <property type="match status" value="1"/>
</dbReference>
<reference evidence="7 8" key="1">
    <citation type="submission" date="2019-09" db="EMBL/GenBank/DDBJ databases">
        <title>Bird 10,000 Genomes (B10K) Project - Family phase.</title>
        <authorList>
            <person name="Zhang G."/>
        </authorList>
    </citation>
    <scope>NUCLEOTIDE SEQUENCE [LARGE SCALE GENOMIC DNA]</scope>
    <source>
        <strain evidence="7">B10K-DU-001-39</strain>
        <tissue evidence="7">Muscle</tissue>
    </source>
</reference>
<feature type="domain" description="Sushi" evidence="6">
    <location>
        <begin position="1"/>
        <end position="60"/>
    </location>
</feature>
<dbReference type="InterPro" id="IPR051277">
    <property type="entry name" value="SEZ6_CSMD_C4BPB_Regulators"/>
</dbReference>
<dbReference type="InterPro" id="IPR035976">
    <property type="entry name" value="Sushi/SCR/CCP_sf"/>
</dbReference>
<name>A0A7L0W747_ALELA</name>
<evidence type="ECO:0000313" key="8">
    <source>
        <dbReference type="Proteomes" id="UP000562322"/>
    </source>
</evidence>
<evidence type="ECO:0000256" key="5">
    <source>
        <dbReference type="PROSITE-ProRule" id="PRU00302"/>
    </source>
</evidence>
<dbReference type="AlphaFoldDB" id="A0A7L0W747"/>
<keyword evidence="4 5" id="KW-1015">Disulfide bond</keyword>
<dbReference type="SUPFAM" id="SSF57535">
    <property type="entry name" value="Complement control module/SCR domain"/>
    <property type="match status" value="1"/>
</dbReference>
<dbReference type="OrthoDB" id="5804959at2759"/>
<evidence type="ECO:0000313" key="7">
    <source>
        <dbReference type="EMBL" id="NXL87305.1"/>
    </source>
</evidence>
<feature type="non-terminal residue" evidence="7">
    <location>
        <position position="73"/>
    </location>
</feature>
<feature type="non-terminal residue" evidence="7">
    <location>
        <position position="1"/>
    </location>
</feature>
<gene>
    <name evidence="7" type="primary">Cr2_0</name>
    <name evidence="7" type="ORF">ALELAT_R15184</name>
</gene>
<dbReference type="InterPro" id="IPR000436">
    <property type="entry name" value="Sushi_SCR_CCP_dom"/>
</dbReference>
<sequence>ARCPAPQIQNGRIVPAPRSSYAPKDTITFECEPGYVIRGPSVVQCQLNNTWQPPVPVCEQGKCLASTPGASLP</sequence>
<accession>A0A7L0W747</accession>